<evidence type="ECO:0000256" key="10">
    <source>
        <dbReference type="ARBA" id="ARBA00022917"/>
    </source>
</evidence>
<evidence type="ECO:0000256" key="5">
    <source>
        <dbReference type="ARBA" id="ARBA00022664"/>
    </source>
</evidence>
<keyword evidence="11 15" id="KW-0506">mRNA capping</keyword>
<evidence type="ECO:0000313" key="20">
    <source>
        <dbReference type="Proteomes" id="UP000593702"/>
    </source>
</evidence>
<evidence type="ECO:0000256" key="16">
    <source>
        <dbReference type="PIRSR" id="PIRSR003726-1"/>
    </source>
</evidence>
<evidence type="ECO:0000256" key="1">
    <source>
        <dbReference type="ARBA" id="ARBA00004328"/>
    </source>
</evidence>
<protein>
    <recommendedName>
        <fullName evidence="3 15">Cap-specific mRNA (nucleoside-2'-O-)-methyltransferase</fullName>
        <ecNumber evidence="2 15">2.1.1.57</ecNumber>
    </recommendedName>
</protein>
<dbReference type="PROSITE" id="PS51612">
    <property type="entry name" value="SAM_MT_2O_PK"/>
    <property type="match status" value="1"/>
</dbReference>
<keyword evidence="6 15" id="KW-0808">Transferase</keyword>
<dbReference type="InterPro" id="IPR000176">
    <property type="entry name" value="mRNA_MeTrfase-like"/>
</dbReference>
<evidence type="ECO:0000256" key="8">
    <source>
        <dbReference type="ARBA" id="ARBA00022768"/>
    </source>
</evidence>
<evidence type="ECO:0000256" key="2">
    <source>
        <dbReference type="ARBA" id="ARBA00011923"/>
    </source>
</evidence>
<dbReference type="EC" id="2.1.1.57" evidence="2 15"/>
<dbReference type="GO" id="GO:0006370">
    <property type="term" value="P:7-methylguanosine mRNA capping"/>
    <property type="evidence" value="ECO:0007669"/>
    <property type="project" value="UniProtKB-UniRule"/>
</dbReference>
<dbReference type="RefSeq" id="YP_010796914.1">
    <property type="nucleotide sequence ID" value="NC_076102.1"/>
</dbReference>
<dbReference type="SUPFAM" id="SSF53335">
    <property type="entry name" value="S-adenosyl-L-methionine-dependent methyltransferases"/>
    <property type="match status" value="1"/>
</dbReference>
<evidence type="ECO:0000256" key="6">
    <source>
        <dbReference type="ARBA" id="ARBA00022679"/>
    </source>
</evidence>
<feature type="binding site" evidence="17">
    <location>
        <begin position="213"/>
        <end position="215"/>
    </location>
    <ligand>
        <name>mRNA</name>
        <dbReference type="ChEBI" id="CHEBI:33699"/>
    </ligand>
</feature>
<dbReference type="KEGG" id="vg:80534591"/>
<evidence type="ECO:0000256" key="11">
    <source>
        <dbReference type="ARBA" id="ARBA00023042"/>
    </source>
</evidence>
<dbReference type="Pfam" id="PF01358">
    <property type="entry name" value="PARP_regulatory"/>
    <property type="match status" value="1"/>
</dbReference>
<comment type="catalytic activity">
    <reaction evidence="14 15">
        <text>a 5'-end (N(7)-methyl 5'-triphosphoguanosine)-ribonucleoside in mRNA + S-adenosyl-L-methionine = a 5'-end (N(7)-methyl 5'-triphosphoguanosine)-(2'-O-methyl-ribonucleoside) in mRNA + S-adenosyl-L-homocysteine + H(+)</text>
        <dbReference type="Rhea" id="RHEA:67020"/>
        <dbReference type="Rhea" id="RHEA-COMP:17167"/>
        <dbReference type="Rhea" id="RHEA-COMP:17168"/>
        <dbReference type="ChEBI" id="CHEBI:15378"/>
        <dbReference type="ChEBI" id="CHEBI:57856"/>
        <dbReference type="ChEBI" id="CHEBI:59789"/>
        <dbReference type="ChEBI" id="CHEBI:156461"/>
        <dbReference type="ChEBI" id="CHEBI:167609"/>
        <dbReference type="EC" id="2.1.1.57"/>
    </reaction>
</comment>
<evidence type="ECO:0000313" key="19">
    <source>
        <dbReference type="EMBL" id="AKS26458.1"/>
    </source>
</evidence>
<evidence type="ECO:0000256" key="13">
    <source>
        <dbReference type="ARBA" id="ARBA00046511"/>
    </source>
</evidence>
<dbReference type="Proteomes" id="UP000593702">
    <property type="component" value="Segment"/>
</dbReference>
<dbReference type="GO" id="GO:0031440">
    <property type="term" value="P:regulation of mRNA 3'-end processing"/>
    <property type="evidence" value="ECO:0007669"/>
    <property type="project" value="UniProtKB-UniRule"/>
</dbReference>
<comment type="function">
    <text evidence="12 15">Displays methyltransferase, positive regulation of the poly(A) polymerase and transcription elongation activities. Involved in the modification of both mRNA ends and in intermediate and late gene positive transcription elongation. At the mRNAs 5' end, methylates the ribose 2' OH group of the first transcribed nucleotide, thereby producing a 2'-O-methylpurine cap. At the 3' end, functions as a processivity factor which stimulates the activity of the viral poly(A) polymerase OPG063 that creates mRNA's poly(A) tail. In the presence of OPG102, OPG063 does not dissociate from the RNA allowing tail elongation to around 250 adenylates.</text>
</comment>
<organism evidence="18">
    <name type="scientific">Diachasmimorpha longicaudata entomopoxvirus</name>
    <dbReference type="NCBI Taxonomy" id="109981"/>
    <lineage>
        <taxon>Viruses</taxon>
        <taxon>Varidnaviria</taxon>
        <taxon>Bamfordvirae</taxon>
        <taxon>Nucleocytoviricota</taxon>
        <taxon>Pokkesviricetes</taxon>
        <taxon>Chitovirales</taxon>
        <taxon>Poxviridae</taxon>
        <taxon>Entomopoxvirinae</taxon>
        <taxon>Epsilonentomopoxvirus</taxon>
        <taxon>Epsilonentomopoxvirus dlongicaudata</taxon>
        <taxon>Diachasmimorpha entomopoxvirus</taxon>
    </lineage>
</organism>
<gene>
    <name evidence="19" type="primary">PAPS</name>
    <name evidence="19" type="ORF">DLEV_167</name>
</gene>
<comment type="subunit">
    <text evidence="13 15">Interacts with poly(A) polymerase catalytic subunit OPG063. Interacts with OPG109 and OPG123; these interactions might help linking transcription to capping and polyadenylation.</text>
</comment>
<dbReference type="InterPro" id="IPR029063">
    <property type="entry name" value="SAM-dependent_MTases_sf"/>
</dbReference>
<keyword evidence="7 15" id="KW-0949">S-adenosyl-L-methionine</keyword>
<evidence type="ECO:0000256" key="3">
    <source>
        <dbReference type="ARBA" id="ARBA00015701"/>
    </source>
</evidence>
<feature type="binding site" evidence="17">
    <location>
        <position position="188"/>
    </location>
    <ligand>
        <name>mRNA</name>
        <dbReference type="ChEBI" id="CHEBI:33699"/>
    </ligand>
</feature>
<dbReference type="InterPro" id="IPR025804">
    <property type="entry name" value="Pox/kineto_cap_MeTfrase"/>
</dbReference>
<feature type="binding site" evidence="17">
    <location>
        <position position="239"/>
    </location>
    <ligand>
        <name>mRNA</name>
        <dbReference type="ChEBI" id="CHEBI:33699"/>
    </ligand>
</feature>
<dbReference type="GO" id="GO:0004483">
    <property type="term" value="F:methyltransferase cap1 activity"/>
    <property type="evidence" value="ECO:0007669"/>
    <property type="project" value="UniProtKB-UniRule"/>
</dbReference>
<keyword evidence="20" id="KW-1185">Reference proteome</keyword>
<dbReference type="GeneID" id="80534591"/>
<feature type="active site" description="For methyltransferase activity" evidence="16">
    <location>
        <position position="181"/>
    </location>
</feature>
<dbReference type="Gene3D" id="3.40.50.150">
    <property type="entry name" value="Vaccinia Virus protein VP39"/>
    <property type="match status" value="1"/>
</dbReference>
<keyword evidence="9" id="KW-0946">Virion</keyword>
<keyword evidence="5 15" id="KW-0507">mRNA processing</keyword>
<evidence type="ECO:0000256" key="12">
    <source>
        <dbReference type="ARBA" id="ARBA00034661"/>
    </source>
</evidence>
<evidence type="ECO:0000313" key="18">
    <source>
        <dbReference type="EMBL" id="AAT99852.1"/>
    </source>
</evidence>
<dbReference type="EMBL" id="KR095315">
    <property type="protein sequence ID" value="AKS26458.1"/>
    <property type="molecule type" value="Genomic_DNA"/>
</dbReference>
<evidence type="ECO:0000256" key="14">
    <source>
        <dbReference type="ARBA" id="ARBA00049042"/>
    </source>
</evidence>
<feature type="binding site" evidence="17">
    <location>
        <begin position="183"/>
        <end position="186"/>
    </location>
    <ligand>
        <name>mRNA</name>
        <dbReference type="ChEBI" id="CHEBI:33699"/>
    </ligand>
</feature>
<dbReference type="EMBL" id="AY598432">
    <property type="protein sequence ID" value="AAT99852.1"/>
    <property type="molecule type" value="Genomic_DNA"/>
</dbReference>
<keyword evidence="4 15" id="KW-0489">Methyltransferase</keyword>
<reference evidence="18" key="1">
    <citation type="journal article" date="2005" name="J. Insect Physiol.">
        <title>Comparative analysis of selected genes from Diachasmimorpha longicaudata entomopoxvirus and other poxviruses.</title>
        <authorList>
            <person name="Hashimoto Y."/>
            <person name="Lawrence P.O."/>
        </authorList>
    </citation>
    <scope>NUCLEOTIDE SEQUENCE</scope>
</reference>
<dbReference type="GO" id="GO:0032259">
    <property type="term" value="P:methylation"/>
    <property type="evidence" value="ECO:0007669"/>
    <property type="project" value="UniProtKB-KW"/>
</dbReference>
<evidence type="ECO:0000256" key="4">
    <source>
        <dbReference type="ARBA" id="ARBA00022603"/>
    </source>
</evidence>
<comment type="subcellular location">
    <subcellularLocation>
        <location evidence="1">Virion</location>
    </subcellularLocation>
</comment>
<accession>Q5GF32</accession>
<dbReference type="PIRSF" id="PIRSF003726">
    <property type="entry name" value="PolA_polym_reg_poxV"/>
    <property type="match status" value="1"/>
</dbReference>
<keyword evidence="8" id="KW-0251">Elongation factor</keyword>
<evidence type="ECO:0000256" key="7">
    <source>
        <dbReference type="ARBA" id="ARBA00022691"/>
    </source>
</evidence>
<dbReference type="GO" id="GO:0044423">
    <property type="term" value="C:virion component"/>
    <property type="evidence" value="ECO:0007669"/>
    <property type="project" value="UniProtKB-KW"/>
</dbReference>
<dbReference type="InterPro" id="IPR030375">
    <property type="entry name" value="Poxvir_cap_MeTfrase"/>
</dbReference>
<proteinExistence type="predicted"/>
<evidence type="ECO:0000256" key="15">
    <source>
        <dbReference type="PIRNR" id="PIRNR003726"/>
    </source>
</evidence>
<evidence type="ECO:0000256" key="9">
    <source>
        <dbReference type="ARBA" id="ARBA00022844"/>
    </source>
</evidence>
<feature type="binding site" evidence="17">
    <location>
        <position position="27"/>
    </location>
    <ligand>
        <name>mRNA</name>
        <dbReference type="ChEBI" id="CHEBI:33699"/>
    </ligand>
</feature>
<sequence>MFSSFSKRRPGIPKFYYVSDIQDRSVYNPNLAPVKPFPKQGQLKLLLNEIRFFSESIDIHHDLRKGVNYTVLYIGSSPGLHIPFLIQLYSKYKIKWWFYDPKPACQKLKDMAKKNKNINLIENYFTKDDIKTFKNTRDLIFISDIRSSEDNSEPTTTNLLFDYKLQNEILLELQPLFAHLKFRVPFPDDWVEGTVLQVPDGEEQLQAFAPSSSAEYRIFCTQPLFLSEISTMEQLVSYEEQFSWYNTYQKKENDLVIAAHILNVYFRKEKGETYNLTKDTVMDFIKKKILNKF</sequence>
<name>Q5GF32_9POXV</name>
<reference evidence="19 20" key="2">
    <citation type="submission" date="2015-04" db="EMBL/GenBank/DDBJ databases">
        <title>Diachasmimorpha longicaudata entomopoxvirus genome.</title>
        <authorList>
            <person name="Coffman K.A."/>
            <person name="Burke G.R."/>
        </authorList>
    </citation>
    <scope>NUCLEOTIDE SEQUENCE [LARGE SCALE GENOMIC DNA]</scope>
</reference>
<evidence type="ECO:0000256" key="17">
    <source>
        <dbReference type="PIRSR" id="PIRSR003726-3"/>
    </source>
</evidence>
<keyword evidence="10" id="KW-0648">Protein biosynthesis</keyword>